<dbReference type="InterPro" id="IPR027417">
    <property type="entry name" value="P-loop_NTPase"/>
</dbReference>
<dbReference type="FunFam" id="3.40.50.300:FF:000133">
    <property type="entry name" value="Spermidine/putrescine import ATP-binding protein PotA"/>
    <property type="match status" value="1"/>
</dbReference>
<dbReference type="RefSeq" id="WP_090538861.1">
    <property type="nucleotide sequence ID" value="NZ_FOYD01000005.1"/>
</dbReference>
<evidence type="ECO:0000256" key="5">
    <source>
        <dbReference type="ARBA" id="ARBA00022840"/>
    </source>
</evidence>
<name>A0A1I6BQD5_9GAMM</name>
<dbReference type="GO" id="GO:0043190">
    <property type="term" value="C:ATP-binding cassette (ABC) transporter complex"/>
    <property type="evidence" value="ECO:0007669"/>
    <property type="project" value="InterPro"/>
</dbReference>
<reference evidence="13" key="2">
    <citation type="submission" date="2023-07" db="EMBL/GenBank/DDBJ databases">
        <authorList>
            <person name="de Witt J."/>
        </authorList>
    </citation>
    <scope>NUCLEOTIDE SEQUENCE [LARGE SCALE GENOMIC DNA]</scope>
    <source>
        <strain evidence="13">FZJ</strain>
    </source>
</reference>
<dbReference type="EMBL" id="FOYD01000005">
    <property type="protein sequence ID" value="SFQ83129.1"/>
    <property type="molecule type" value="Genomic_DNA"/>
</dbReference>
<dbReference type="Pfam" id="PF08402">
    <property type="entry name" value="TOBE_2"/>
    <property type="match status" value="1"/>
</dbReference>
<organism evidence="11 12">
    <name type="scientific">Halopseudomonas formosensis</name>
    <dbReference type="NCBI Taxonomy" id="1002526"/>
    <lineage>
        <taxon>Bacteria</taxon>
        <taxon>Pseudomonadati</taxon>
        <taxon>Pseudomonadota</taxon>
        <taxon>Gammaproteobacteria</taxon>
        <taxon>Pseudomonadales</taxon>
        <taxon>Pseudomonadaceae</taxon>
        <taxon>Halopseudomonas</taxon>
    </lineage>
</organism>
<comment type="similarity">
    <text evidence="8">Belongs to the ABC transporter superfamily. Spermidine/putrescine importer (TC 3.A.1.11.1) family.</text>
</comment>
<keyword evidence="13" id="KW-1185">Reference proteome</keyword>
<dbReference type="NCBIfam" id="TIGR01187">
    <property type="entry name" value="potA"/>
    <property type="match status" value="1"/>
</dbReference>
<dbReference type="Proteomes" id="UP001281217">
    <property type="component" value="Unassembled WGS sequence"/>
</dbReference>
<dbReference type="GO" id="GO:0016887">
    <property type="term" value="F:ATP hydrolysis activity"/>
    <property type="evidence" value="ECO:0007669"/>
    <property type="project" value="InterPro"/>
</dbReference>
<gene>
    <name evidence="8 10" type="primary">potA</name>
    <name evidence="10" type="ORF">RED13_000817</name>
    <name evidence="11" type="ORF">SAMN05216578_105173</name>
</gene>
<dbReference type="Pfam" id="PF00005">
    <property type="entry name" value="ABC_tran"/>
    <property type="match status" value="1"/>
</dbReference>
<dbReference type="SUPFAM" id="SSF52540">
    <property type="entry name" value="P-loop containing nucleoside triphosphate hydrolases"/>
    <property type="match status" value="1"/>
</dbReference>
<dbReference type="InterPro" id="IPR005893">
    <property type="entry name" value="PotA-like"/>
</dbReference>
<dbReference type="AlphaFoldDB" id="A0A1I6BQD5"/>
<evidence type="ECO:0000256" key="8">
    <source>
        <dbReference type="RuleBase" id="RU364083"/>
    </source>
</evidence>
<protein>
    <recommendedName>
        <fullName evidence="8">Spermidine/putrescine import ATP-binding protein PotA</fullName>
        <ecNumber evidence="8">7.6.2.11</ecNumber>
    </recommendedName>
</protein>
<evidence type="ECO:0000256" key="1">
    <source>
        <dbReference type="ARBA" id="ARBA00022448"/>
    </source>
</evidence>
<dbReference type="SMART" id="SM00382">
    <property type="entry name" value="AAA"/>
    <property type="match status" value="1"/>
</dbReference>
<evidence type="ECO:0000256" key="7">
    <source>
        <dbReference type="ARBA" id="ARBA00023136"/>
    </source>
</evidence>
<dbReference type="PROSITE" id="PS50893">
    <property type="entry name" value="ABC_TRANSPORTER_2"/>
    <property type="match status" value="1"/>
</dbReference>
<evidence type="ECO:0000313" key="10">
    <source>
        <dbReference type="EMBL" id="MDX9686426.1"/>
    </source>
</evidence>
<comment type="subunit">
    <text evidence="8">The complex is composed of two ATP-binding proteins (PotA), two transmembrane proteins (PotB and PotC) and a solute-binding protein (PotD).</text>
</comment>
<evidence type="ECO:0000256" key="2">
    <source>
        <dbReference type="ARBA" id="ARBA00022475"/>
    </source>
</evidence>
<dbReference type="PROSITE" id="PS00211">
    <property type="entry name" value="ABC_TRANSPORTER_1"/>
    <property type="match status" value="1"/>
</dbReference>
<dbReference type="SUPFAM" id="SSF50331">
    <property type="entry name" value="MOP-like"/>
    <property type="match status" value="1"/>
</dbReference>
<dbReference type="InterPro" id="IPR008995">
    <property type="entry name" value="Mo/tungstate-bd_C_term_dom"/>
</dbReference>
<dbReference type="InterPro" id="IPR003593">
    <property type="entry name" value="AAA+_ATPase"/>
</dbReference>
<evidence type="ECO:0000313" key="11">
    <source>
        <dbReference type="EMBL" id="SFQ83129.1"/>
    </source>
</evidence>
<dbReference type="Gene3D" id="2.40.50.100">
    <property type="match status" value="1"/>
</dbReference>
<evidence type="ECO:0000256" key="4">
    <source>
        <dbReference type="ARBA" id="ARBA00022741"/>
    </source>
</evidence>
<accession>A0A1I6BQD5</accession>
<comment type="catalytic activity">
    <reaction evidence="8">
        <text>ATP + H2O + polyamine-[polyamine-binding protein]Side 1 = ADP + phosphate + polyamineSide 2 + [polyamine-binding protein]Side 1.</text>
        <dbReference type="EC" id="7.6.2.11"/>
    </reaction>
</comment>
<dbReference type="GO" id="GO:0015417">
    <property type="term" value="F:ABC-type polyamine transporter activity"/>
    <property type="evidence" value="ECO:0007669"/>
    <property type="project" value="UniProtKB-EC"/>
</dbReference>
<dbReference type="Proteomes" id="UP000242815">
    <property type="component" value="Unassembled WGS sequence"/>
</dbReference>
<evidence type="ECO:0000256" key="3">
    <source>
        <dbReference type="ARBA" id="ARBA00022519"/>
    </source>
</evidence>
<dbReference type="GO" id="GO:0005524">
    <property type="term" value="F:ATP binding"/>
    <property type="evidence" value="ECO:0007669"/>
    <property type="project" value="UniProtKB-KW"/>
</dbReference>
<reference evidence="11 12" key="1">
    <citation type="submission" date="2016-10" db="EMBL/GenBank/DDBJ databases">
        <authorList>
            <person name="de Groot N.N."/>
        </authorList>
    </citation>
    <scope>NUCLEOTIDE SEQUENCE [LARGE SCALE GENOMIC DNA]</scope>
    <source>
        <strain evidence="11 12">JCM 18415</strain>
    </source>
</reference>
<proteinExistence type="inferred from homology"/>
<dbReference type="InterPro" id="IPR050093">
    <property type="entry name" value="ABC_SmlMolc_Importer"/>
</dbReference>
<keyword evidence="1 8" id="KW-0813">Transport</keyword>
<keyword evidence="3" id="KW-0997">Cell inner membrane</keyword>
<dbReference type="InterPro" id="IPR003439">
    <property type="entry name" value="ABC_transporter-like_ATP-bd"/>
</dbReference>
<dbReference type="InterPro" id="IPR017871">
    <property type="entry name" value="ABC_transporter-like_CS"/>
</dbReference>
<dbReference type="OrthoDB" id="9802264at2"/>
<sequence>MVGAAGAMKQAMAKKEQVEFVKIERVSKQFDDAVAVDDVTLTINRGEIFALLGGSGSGKSTLLRILAGFEKPTEGRVLLDGQNITDLPPHKRPINMMFQSYALFPHMTVEQNIAFGLKQDKLSKQEITERVAEMLKLVHMSKFAKRKPHQLSGGQRQRVALARSLAKRPKLLLLDEPMGALDKKLRSQMQLELVEIIERVGVTCIMVTHDQEEAMTMAQRIAIMDQGWIVQVGTPMDIYESPVNRHVAEFVGSVNIFEGQIITDMEDHVIIECPQLGRHIYIGHGVSTRAEDKSAIYALRPEKVFVTTEQPEQEYNWAHGVVHDIAYLGGHSMYYIKLDSGKIVQAFFANSERRLPRPTWEDQVYISWDDDGGVVLPT</sequence>
<evidence type="ECO:0000259" key="9">
    <source>
        <dbReference type="PROSITE" id="PS50893"/>
    </source>
</evidence>
<evidence type="ECO:0000313" key="13">
    <source>
        <dbReference type="Proteomes" id="UP001281217"/>
    </source>
</evidence>
<keyword evidence="4 8" id="KW-0547">Nucleotide-binding</keyword>
<reference evidence="10" key="3">
    <citation type="submission" date="2024-05" db="EMBL/GenBank/DDBJ databases">
        <authorList>
            <person name="de Witt J."/>
        </authorList>
    </citation>
    <scope>NUCLEOTIDE SEQUENCE</scope>
    <source>
        <strain evidence="10">FZJ</strain>
    </source>
</reference>
<dbReference type="Gene3D" id="3.40.50.300">
    <property type="entry name" value="P-loop containing nucleotide triphosphate hydrolases"/>
    <property type="match status" value="1"/>
</dbReference>
<dbReference type="STRING" id="1002526.SAMN05216578_105173"/>
<keyword evidence="7 8" id="KW-0472">Membrane</keyword>
<dbReference type="InterPro" id="IPR013611">
    <property type="entry name" value="Transp-assoc_OB_typ2"/>
</dbReference>
<feature type="domain" description="ABC transporter" evidence="9">
    <location>
        <begin position="21"/>
        <end position="251"/>
    </location>
</feature>
<dbReference type="PANTHER" id="PTHR42781">
    <property type="entry name" value="SPERMIDINE/PUTRESCINE IMPORT ATP-BINDING PROTEIN POTA"/>
    <property type="match status" value="1"/>
</dbReference>
<evidence type="ECO:0000313" key="12">
    <source>
        <dbReference type="Proteomes" id="UP000242815"/>
    </source>
</evidence>
<keyword evidence="6 8" id="KW-1278">Translocase</keyword>
<keyword evidence="2 8" id="KW-1003">Cell membrane</keyword>
<comment type="function">
    <text evidence="8">Part of the ABC transporter complex PotABCD involved in spermidine/putrescine import. Responsible for energy coupling to the transport system.</text>
</comment>
<keyword evidence="5 8" id="KW-0067">ATP-binding</keyword>
<dbReference type="GO" id="GO:0015847">
    <property type="term" value="P:putrescine transport"/>
    <property type="evidence" value="ECO:0007669"/>
    <property type="project" value="UniProtKB-ARBA"/>
</dbReference>
<dbReference type="EMBL" id="JAVRDO010000002">
    <property type="protein sequence ID" value="MDX9686426.1"/>
    <property type="molecule type" value="Genomic_DNA"/>
</dbReference>
<dbReference type="PANTHER" id="PTHR42781:SF5">
    <property type="entry name" value="PUTRESCINE TRANSPORT ATP-BINDING PROTEIN POTG"/>
    <property type="match status" value="1"/>
</dbReference>
<evidence type="ECO:0000256" key="6">
    <source>
        <dbReference type="ARBA" id="ARBA00022967"/>
    </source>
</evidence>
<dbReference type="EC" id="7.6.2.11" evidence="8"/>